<dbReference type="Gene3D" id="2.30.30.140">
    <property type="match status" value="2"/>
</dbReference>
<dbReference type="SMART" id="SM00333">
    <property type="entry name" value="TUDOR"/>
    <property type="match status" value="2"/>
</dbReference>
<dbReference type="Pfam" id="PF00567">
    <property type="entry name" value="TUDOR"/>
    <property type="match status" value="2"/>
</dbReference>
<feature type="domain" description="Tudor" evidence="1">
    <location>
        <begin position="1"/>
        <end position="58"/>
    </location>
</feature>
<protein>
    <recommendedName>
        <fullName evidence="1">Tudor domain-containing protein</fullName>
    </recommendedName>
</protein>
<name>A0A2S2P7U0_SCHGA</name>
<dbReference type="InterPro" id="IPR002999">
    <property type="entry name" value="Tudor"/>
</dbReference>
<dbReference type="AlphaFoldDB" id="A0A2S2P7U0"/>
<accession>A0A2S2P7U0</accession>
<evidence type="ECO:0000259" key="1">
    <source>
        <dbReference type="PROSITE" id="PS50304"/>
    </source>
</evidence>
<dbReference type="SUPFAM" id="SSF63748">
    <property type="entry name" value="Tudor/PWWP/MBT"/>
    <property type="match status" value="2"/>
</dbReference>
<dbReference type="CDD" id="cd20379">
    <property type="entry name" value="Tudor_dTUD-like"/>
    <property type="match status" value="1"/>
</dbReference>
<gene>
    <name evidence="2" type="ORF">g.10691</name>
</gene>
<dbReference type="EMBL" id="GGMR01012639">
    <property type="protein sequence ID" value="MBY25258.1"/>
    <property type="molecule type" value="Transcribed_RNA"/>
</dbReference>
<reference evidence="2" key="1">
    <citation type="submission" date="2018-04" db="EMBL/GenBank/DDBJ databases">
        <title>Transcriptome of Schizaphis graminum biotype I.</title>
        <authorList>
            <person name="Scully E.D."/>
            <person name="Geib S.M."/>
            <person name="Palmer N.A."/>
            <person name="Koch K."/>
            <person name="Bradshaw J."/>
            <person name="Heng-Moss T."/>
            <person name="Sarath G."/>
        </authorList>
    </citation>
    <scope>NUCLEOTIDE SEQUENCE</scope>
</reference>
<evidence type="ECO:0000313" key="2">
    <source>
        <dbReference type="EMBL" id="MBY25258.1"/>
    </source>
</evidence>
<dbReference type="PROSITE" id="PS50304">
    <property type="entry name" value="TUDOR"/>
    <property type="match status" value="1"/>
</dbReference>
<proteinExistence type="predicted"/>
<organism evidence="2">
    <name type="scientific">Schizaphis graminum</name>
    <name type="common">Green bug aphid</name>
    <dbReference type="NCBI Taxonomy" id="13262"/>
    <lineage>
        <taxon>Eukaryota</taxon>
        <taxon>Metazoa</taxon>
        <taxon>Ecdysozoa</taxon>
        <taxon>Arthropoda</taxon>
        <taxon>Hexapoda</taxon>
        <taxon>Insecta</taxon>
        <taxon>Pterygota</taxon>
        <taxon>Neoptera</taxon>
        <taxon>Paraneoptera</taxon>
        <taxon>Hemiptera</taxon>
        <taxon>Sternorrhyncha</taxon>
        <taxon>Aphidomorpha</taxon>
        <taxon>Aphidoidea</taxon>
        <taxon>Aphididae</taxon>
        <taxon>Aphidini</taxon>
        <taxon>Schizaphis</taxon>
    </lineage>
</organism>
<sequence length="385" mass="44658">MVGDIVKVFSSLKKSYIRAKILKKNNDISYDVFYIDYGNIETIMSNEVYELSQELCKPGLAIRVGISDFILVENNSMGIHEKIKNLFEIFINTNKLLQIEFDETSENDLQNVKFKELENGFHINDFVMSCLKESESSEVEYKKPSNTNSKISRDHDRDTKLRRKLNNNDIVYLRSFQSDSIVYVIKDLKLYNEVILNTTQDKSTVLKKDLITGDIVKVISENCTYRAKIKFKLITDNIMVSVINIDTGLHHYVSSNSIYELSKDLIKIPGLSIRLKVEGLHIKNPRLIDLLQVYIKSIENIPLYVEYVKNVTKHQTVNLIRTDNSENIFTEFYKISKCKSPFICNEILNNNIDNEVVNEPKENLKIEEIENVKLKNGDYCIISFF</sequence>